<feature type="transmembrane region" description="Helical" evidence="1">
    <location>
        <begin position="121"/>
        <end position="145"/>
    </location>
</feature>
<dbReference type="InterPro" id="IPR005330">
    <property type="entry name" value="MHYT_dom"/>
</dbReference>
<dbReference type="KEGG" id="fiy:BN1229_v1_1111"/>
<dbReference type="PROSITE" id="PS50924">
    <property type="entry name" value="MHYT"/>
    <property type="match status" value="1"/>
</dbReference>
<dbReference type="Pfam" id="PF03707">
    <property type="entry name" value="MHYT"/>
    <property type="match status" value="2"/>
</dbReference>
<feature type="domain" description="MHYT" evidence="2">
    <location>
        <begin position="1"/>
        <end position="104"/>
    </location>
</feature>
<dbReference type="Proteomes" id="UP000033187">
    <property type="component" value="Chromosome 1"/>
</dbReference>
<keyword evidence="1" id="KW-0472">Membrane</keyword>
<dbReference type="PANTHER" id="PTHR35152:SF1">
    <property type="entry name" value="DOMAIN SIGNALLING PROTEIN, PUTATIVE (AFU_ORTHOLOGUE AFUA_5G11310)-RELATED"/>
    <property type="match status" value="1"/>
</dbReference>
<reference evidence="4" key="1">
    <citation type="submission" date="2015-02" db="EMBL/GenBank/DDBJ databases">
        <authorList>
            <person name="Chooi Y.-H."/>
        </authorList>
    </citation>
    <scope>NUCLEOTIDE SEQUENCE [LARGE SCALE GENOMIC DNA]</scope>
    <source>
        <strain evidence="4">strain Y</strain>
    </source>
</reference>
<dbReference type="PANTHER" id="PTHR35152">
    <property type="entry name" value="DOMAIN SIGNALLING PROTEIN, PUTATIVE (AFU_ORTHOLOGUE AFUA_5G11310)-RELATED"/>
    <property type="match status" value="1"/>
</dbReference>
<evidence type="ECO:0000259" key="2">
    <source>
        <dbReference type="PROSITE" id="PS50924"/>
    </source>
</evidence>
<keyword evidence="4" id="KW-1185">Reference proteome</keyword>
<feature type="transmembrane region" description="Helical" evidence="1">
    <location>
        <begin position="81"/>
        <end position="101"/>
    </location>
</feature>
<keyword evidence="1" id="KW-0812">Transmembrane</keyword>
<evidence type="ECO:0000313" key="4">
    <source>
        <dbReference type="Proteomes" id="UP000033187"/>
    </source>
</evidence>
<evidence type="ECO:0000256" key="1">
    <source>
        <dbReference type="PROSITE-ProRule" id="PRU00244"/>
    </source>
</evidence>
<sequence length="156" mass="16140">MRFRVVRRVAEPKGSSWHANGGALIGLGIAGMHYLGVSAIRGCGLTFHLLGTLGSVAIAVLAACAALWFAMGKRGLAETMIGGVIMGMAISAMHFIGMYATTFVSTPTFVAVAQSHLSHSILAYAIAMAAFAVCSAQLLMATGSVNKAAGTFRRGY</sequence>
<organism evidence="3 4">
    <name type="scientific">Candidatus Filomicrobium marinum</name>
    <dbReference type="NCBI Taxonomy" id="1608628"/>
    <lineage>
        <taxon>Bacteria</taxon>
        <taxon>Pseudomonadati</taxon>
        <taxon>Pseudomonadota</taxon>
        <taxon>Alphaproteobacteria</taxon>
        <taxon>Hyphomicrobiales</taxon>
        <taxon>Hyphomicrobiaceae</taxon>
        <taxon>Filomicrobium</taxon>
    </lineage>
</organism>
<feature type="transmembrane region" description="Helical" evidence="1">
    <location>
        <begin position="21"/>
        <end position="40"/>
    </location>
</feature>
<keyword evidence="1" id="KW-1133">Transmembrane helix</keyword>
<protein>
    <recommendedName>
        <fullName evidence="2">MHYT domain-containing protein</fullName>
    </recommendedName>
</protein>
<feature type="transmembrane region" description="Helical" evidence="1">
    <location>
        <begin position="46"/>
        <end position="69"/>
    </location>
</feature>
<dbReference type="AlphaFoldDB" id="A0A0D6JD80"/>
<dbReference type="EMBL" id="LN829119">
    <property type="protein sequence ID" value="CPR17120.1"/>
    <property type="molecule type" value="Genomic_DNA"/>
</dbReference>
<evidence type="ECO:0000313" key="3">
    <source>
        <dbReference type="EMBL" id="CPR17120.1"/>
    </source>
</evidence>
<name>A0A0D6JD80_9HYPH</name>
<dbReference type="KEGG" id="fil:BN1229_v1_1110"/>
<dbReference type="GO" id="GO:0016020">
    <property type="term" value="C:membrane"/>
    <property type="evidence" value="ECO:0007669"/>
    <property type="project" value="UniProtKB-UniRule"/>
</dbReference>
<comment type="caution">
    <text evidence="1">Lacks conserved residue(s) required for the propagation of feature annotation.</text>
</comment>
<gene>
    <name evidence="3" type="ORF">YBN1229_v1_1111</name>
</gene>
<accession>A0A0D6JD80</accession>
<proteinExistence type="predicted"/>